<gene>
    <name evidence="1" type="ORF">CBOVIS_LOCUS5306</name>
</gene>
<organism evidence="1 2">
    <name type="scientific">Caenorhabditis bovis</name>
    <dbReference type="NCBI Taxonomy" id="2654633"/>
    <lineage>
        <taxon>Eukaryota</taxon>
        <taxon>Metazoa</taxon>
        <taxon>Ecdysozoa</taxon>
        <taxon>Nematoda</taxon>
        <taxon>Chromadorea</taxon>
        <taxon>Rhabditida</taxon>
        <taxon>Rhabditina</taxon>
        <taxon>Rhabditomorpha</taxon>
        <taxon>Rhabditoidea</taxon>
        <taxon>Rhabditidae</taxon>
        <taxon>Peloderinae</taxon>
        <taxon>Caenorhabditis</taxon>
    </lineage>
</organism>
<sequence length="325" mass="37722">MDDDAIIVGDVETQLNELKIHNDKIALLPTTRTADMTSILSVPETCLEKIFAYVADPRFNTRVPFYDYLRQRMKTVVAHGPDRHGLKEMGRLAFVSEKFSRVVDRLMHSKRNDLPEVNIDLRIMGSNDREYACTVYKYGLTAASRNAFYYSKFADIPQCLFGFERIVNLYVNNVVLTDDLIDVILKLPYGEIQRVYFYDLRGDKLSRNTKVRKLRNLARKVPLIDLKGLLPRGKRGLNGPEFLRGPDVNRDIHAYSRRISYFAKISGSHKVTKVGKYLKKLKAIFRYACFDRIEVLKYMFLIKEIMNSSSAIENNQYRLRRLALN</sequence>
<comment type="caution">
    <text evidence="1">The sequence shown here is derived from an EMBL/GenBank/DDBJ whole genome shotgun (WGS) entry which is preliminary data.</text>
</comment>
<dbReference type="EMBL" id="CADEPM010000003">
    <property type="protein sequence ID" value="CAB3402727.1"/>
    <property type="molecule type" value="Genomic_DNA"/>
</dbReference>
<keyword evidence="2" id="KW-1185">Reference proteome</keyword>
<protein>
    <submittedName>
        <fullName evidence="1">Uncharacterized protein</fullName>
    </submittedName>
</protein>
<name>A0A8S1ET06_9PELO</name>
<accession>A0A8S1ET06</accession>
<dbReference type="Proteomes" id="UP000494206">
    <property type="component" value="Unassembled WGS sequence"/>
</dbReference>
<evidence type="ECO:0000313" key="1">
    <source>
        <dbReference type="EMBL" id="CAB3402727.1"/>
    </source>
</evidence>
<proteinExistence type="predicted"/>
<reference evidence="1 2" key="1">
    <citation type="submission" date="2020-04" db="EMBL/GenBank/DDBJ databases">
        <authorList>
            <person name="Laetsch R D."/>
            <person name="Stevens L."/>
            <person name="Kumar S."/>
            <person name="Blaxter L. M."/>
        </authorList>
    </citation>
    <scope>NUCLEOTIDE SEQUENCE [LARGE SCALE GENOMIC DNA]</scope>
</reference>
<dbReference type="AlphaFoldDB" id="A0A8S1ET06"/>
<evidence type="ECO:0000313" key="2">
    <source>
        <dbReference type="Proteomes" id="UP000494206"/>
    </source>
</evidence>